<dbReference type="Proteomes" id="UP001420932">
    <property type="component" value="Unassembled WGS sequence"/>
</dbReference>
<name>A0AAP0E6M3_9MAGN</name>
<evidence type="ECO:0000313" key="2">
    <source>
        <dbReference type="Proteomes" id="UP001420932"/>
    </source>
</evidence>
<evidence type="ECO:0000313" key="1">
    <source>
        <dbReference type="EMBL" id="KAK9087591.1"/>
    </source>
</evidence>
<dbReference type="InterPro" id="IPR052562">
    <property type="entry name" value="Ketohexokinase-related"/>
</dbReference>
<sequence length="138" mass="15174">MTQRKSSKPVERIHEQLDLIQNLSQRCSLSSMNQIMSKKEDKNMHQNIIIHNNHNIGEPNTRLTIQGIGAIRGRFLLGTAEKIPSSELVDTTGAGDAFIGVVFYGSLVNIAVFGTGSISIIQGRHLIAILGFNQPKHT</sequence>
<dbReference type="AlphaFoldDB" id="A0AAP0E6M3"/>
<dbReference type="PANTHER" id="PTHR42774">
    <property type="entry name" value="PHOSPHOTRANSFERASE SYSTEM TRANSPORT PROTEIN"/>
    <property type="match status" value="1"/>
</dbReference>
<dbReference type="SUPFAM" id="SSF53613">
    <property type="entry name" value="Ribokinase-like"/>
    <property type="match status" value="1"/>
</dbReference>
<organism evidence="1 2">
    <name type="scientific">Stephania yunnanensis</name>
    <dbReference type="NCBI Taxonomy" id="152371"/>
    <lineage>
        <taxon>Eukaryota</taxon>
        <taxon>Viridiplantae</taxon>
        <taxon>Streptophyta</taxon>
        <taxon>Embryophyta</taxon>
        <taxon>Tracheophyta</taxon>
        <taxon>Spermatophyta</taxon>
        <taxon>Magnoliopsida</taxon>
        <taxon>Ranunculales</taxon>
        <taxon>Menispermaceae</taxon>
        <taxon>Menispermoideae</taxon>
        <taxon>Cissampelideae</taxon>
        <taxon>Stephania</taxon>
    </lineage>
</organism>
<dbReference type="PANTHER" id="PTHR42774:SF10">
    <property type="entry name" value="KETOHEXOKINASE-LIKE ISOFORM X1"/>
    <property type="match status" value="1"/>
</dbReference>
<gene>
    <name evidence="1" type="ORF">Syun_029985</name>
</gene>
<comment type="caution">
    <text evidence="1">The sequence shown here is derived from an EMBL/GenBank/DDBJ whole genome shotgun (WGS) entry which is preliminary data.</text>
</comment>
<evidence type="ECO:0008006" key="3">
    <source>
        <dbReference type="Google" id="ProtNLM"/>
    </source>
</evidence>
<dbReference type="Gene3D" id="3.40.1190.20">
    <property type="match status" value="1"/>
</dbReference>
<proteinExistence type="predicted"/>
<keyword evidence="2" id="KW-1185">Reference proteome</keyword>
<reference evidence="1 2" key="1">
    <citation type="submission" date="2024-01" db="EMBL/GenBank/DDBJ databases">
        <title>Genome assemblies of Stephania.</title>
        <authorList>
            <person name="Yang L."/>
        </authorList>
    </citation>
    <scope>NUCLEOTIDE SEQUENCE [LARGE SCALE GENOMIC DNA]</scope>
    <source>
        <strain evidence="1">YNDBR</strain>
        <tissue evidence="1">Leaf</tissue>
    </source>
</reference>
<accession>A0AAP0E6M3</accession>
<dbReference type="EMBL" id="JBBNAF010000013">
    <property type="protein sequence ID" value="KAK9087591.1"/>
    <property type="molecule type" value="Genomic_DNA"/>
</dbReference>
<protein>
    <recommendedName>
        <fullName evidence="3">Carbohydrate kinase PfkB domain-containing protein</fullName>
    </recommendedName>
</protein>
<dbReference type="InterPro" id="IPR029056">
    <property type="entry name" value="Ribokinase-like"/>
</dbReference>